<dbReference type="InterPro" id="IPR050185">
    <property type="entry name" value="Ub_carboxyl-term_hydrolase"/>
</dbReference>
<organism evidence="5 6">
    <name type="scientific">Fasciola hepatica</name>
    <name type="common">Liver fluke</name>
    <dbReference type="NCBI Taxonomy" id="6192"/>
    <lineage>
        <taxon>Eukaryota</taxon>
        <taxon>Metazoa</taxon>
        <taxon>Spiralia</taxon>
        <taxon>Lophotrochozoa</taxon>
        <taxon>Platyhelminthes</taxon>
        <taxon>Trematoda</taxon>
        <taxon>Digenea</taxon>
        <taxon>Plagiorchiida</taxon>
        <taxon>Echinostomata</taxon>
        <taxon>Echinostomatoidea</taxon>
        <taxon>Fasciolidae</taxon>
        <taxon>Fasciola</taxon>
    </lineage>
</organism>
<evidence type="ECO:0000256" key="2">
    <source>
        <dbReference type="ARBA" id="ARBA00012759"/>
    </source>
</evidence>
<dbReference type="InterPro" id="IPR001394">
    <property type="entry name" value="Peptidase_C19_UCH"/>
</dbReference>
<gene>
    <name evidence="5" type="ORF">D915_004304</name>
</gene>
<feature type="compositionally biased region" description="Low complexity" evidence="3">
    <location>
        <begin position="173"/>
        <end position="184"/>
    </location>
</feature>
<feature type="region of interest" description="Disordered" evidence="3">
    <location>
        <begin position="45"/>
        <end position="127"/>
    </location>
</feature>
<evidence type="ECO:0000256" key="3">
    <source>
        <dbReference type="SAM" id="MobiDB-lite"/>
    </source>
</evidence>
<evidence type="ECO:0000313" key="6">
    <source>
        <dbReference type="Proteomes" id="UP000230066"/>
    </source>
</evidence>
<evidence type="ECO:0000256" key="1">
    <source>
        <dbReference type="ARBA" id="ARBA00000707"/>
    </source>
</evidence>
<dbReference type="Pfam" id="PF00443">
    <property type="entry name" value="UCH"/>
    <property type="match status" value="1"/>
</dbReference>
<proteinExistence type="predicted"/>
<dbReference type="PANTHER" id="PTHR21646">
    <property type="entry name" value="UBIQUITIN CARBOXYL-TERMINAL HYDROLASE"/>
    <property type="match status" value="1"/>
</dbReference>
<feature type="compositionally biased region" description="Polar residues" evidence="3">
    <location>
        <begin position="185"/>
        <end position="210"/>
    </location>
</feature>
<dbReference type="EC" id="3.4.19.12" evidence="2"/>
<dbReference type="Gene3D" id="3.90.70.10">
    <property type="entry name" value="Cysteine proteinases"/>
    <property type="match status" value="1"/>
</dbReference>
<dbReference type="GO" id="GO:0004843">
    <property type="term" value="F:cysteine-type deubiquitinase activity"/>
    <property type="evidence" value="ECO:0007669"/>
    <property type="project" value="UniProtKB-EC"/>
</dbReference>
<accession>A0A4E0S1Q3</accession>
<dbReference type="GO" id="GO:0016579">
    <property type="term" value="P:protein deubiquitination"/>
    <property type="evidence" value="ECO:0007669"/>
    <property type="project" value="InterPro"/>
</dbReference>
<evidence type="ECO:0000313" key="5">
    <source>
        <dbReference type="EMBL" id="THD24930.1"/>
    </source>
</evidence>
<reference evidence="5" key="1">
    <citation type="submission" date="2019-03" db="EMBL/GenBank/DDBJ databases">
        <title>Improved annotation for the trematode Fasciola hepatica.</title>
        <authorList>
            <person name="Choi Y.-J."/>
            <person name="Martin J."/>
            <person name="Mitreva M."/>
        </authorList>
    </citation>
    <scope>NUCLEOTIDE SEQUENCE [LARGE SCALE GENOMIC DNA]</scope>
</reference>
<feature type="compositionally biased region" description="Low complexity" evidence="3">
    <location>
        <begin position="103"/>
        <end position="114"/>
    </location>
</feature>
<dbReference type="Proteomes" id="UP000230066">
    <property type="component" value="Unassembled WGS sequence"/>
</dbReference>
<comment type="catalytic activity">
    <reaction evidence="1">
        <text>Thiol-dependent hydrolysis of ester, thioester, amide, peptide and isopeptide bonds formed by the C-terminal Gly of ubiquitin (a 76-residue protein attached to proteins as an intracellular targeting signal).</text>
        <dbReference type="EC" id="3.4.19.12"/>
    </reaction>
</comment>
<evidence type="ECO:0000259" key="4">
    <source>
        <dbReference type="Pfam" id="PF00443"/>
    </source>
</evidence>
<protein>
    <recommendedName>
        <fullName evidence="2">ubiquitinyl hydrolase 1</fullName>
        <ecNumber evidence="2">3.4.19.12</ecNumber>
    </recommendedName>
</protein>
<dbReference type="InterPro" id="IPR038765">
    <property type="entry name" value="Papain-like_cys_pep_sf"/>
</dbReference>
<name>A0A4E0S1Q3_FASHE</name>
<dbReference type="PANTHER" id="PTHR21646:SF46">
    <property type="entry name" value="UBIQUITIN CARBOXYL-TERMINAL HYDROLASE"/>
    <property type="match status" value="1"/>
</dbReference>
<feature type="region of interest" description="Disordered" evidence="3">
    <location>
        <begin position="162"/>
        <end position="210"/>
    </location>
</feature>
<feature type="domain" description="Peptidase C19 ubiquitin carboxyl-terminal hydrolase" evidence="4">
    <location>
        <begin position="267"/>
        <end position="393"/>
    </location>
</feature>
<sequence length="401" mass="43714">MRTNPYVTTLITLSVPYSTLQNYRTRVSASDIEYPDMVAKDREFAEAQRRRKRKEEEEAARRKKAAATAAAINKGPRSTARKEPSTKAPGPDSVTGNDEHKCPSVSNSLSSVPSSKPPPGPSDESPADVDLEERLRALRVCKPKLSIPTISKPSEVVDSIFLQPPQVDRTRKPSVPSNSTPNSSDAIPQSISSQRNLTPEESAVSNGINHSKSSHDVIALSVADCAVPPNQLAPETGMPKSGSAQAHLGSITEPMLSDQNPTAHYKELTNFSNPLGYGGAVSTQFQRLFTAVWSATDCSPELIQFKNVVSKHCSTFAGSDQQDSLEFLLFLLDGLHEDMNEARKGSLAVTQSGEQVDEDNENLNPQQRAALAWERHLGANKSVIVSSFQVRLECFFLLFNL</sequence>
<dbReference type="SUPFAM" id="SSF54001">
    <property type="entry name" value="Cysteine proteinases"/>
    <property type="match status" value="1"/>
</dbReference>
<comment type="caution">
    <text evidence="5">The sequence shown here is derived from an EMBL/GenBank/DDBJ whole genome shotgun (WGS) entry which is preliminary data.</text>
</comment>
<feature type="compositionally biased region" description="Basic and acidic residues" evidence="3">
    <location>
        <begin position="45"/>
        <end position="60"/>
    </location>
</feature>
<dbReference type="AlphaFoldDB" id="A0A4E0S1Q3"/>
<dbReference type="EMBL" id="JXXN02001366">
    <property type="protein sequence ID" value="THD24930.1"/>
    <property type="molecule type" value="Genomic_DNA"/>
</dbReference>
<keyword evidence="6" id="KW-1185">Reference proteome</keyword>